<accession>A0A831XMF8</accession>
<protein>
    <submittedName>
        <fullName evidence="1">YkgJ family cysteine cluster protein</fullName>
    </submittedName>
</protein>
<comment type="caution">
    <text evidence="1">The sequence shown here is derived from an EMBL/GenBank/DDBJ whole genome shotgun (WGS) entry which is preliminary data.</text>
</comment>
<dbReference type="EMBL" id="DSOV01000044">
    <property type="protein sequence ID" value="HEN42718.1"/>
    <property type="molecule type" value="Genomic_DNA"/>
</dbReference>
<evidence type="ECO:0000313" key="1">
    <source>
        <dbReference type="EMBL" id="HEN42718.1"/>
    </source>
</evidence>
<sequence length="234" mass="25422">MWQGLTDETRDRQALFDIAVRDWIAGYALKQGTIHCGKGCHACCSLAVNCTFTEALAVSGALADRHAAPLADHVAKIRAAAFAAPDFPSFLRARRALGGCPFLDDDGACGVYGRRPFSCRALLSTRESRWCGADFSTLSRGEKRAFVESLDQTVAAFPMHYVKATQDLGQEFESHAAGRMAETFGFSLYGNLPVLVFLEREHRLSETASGGIDAVRELVARAGCNHPFLVTFSP</sequence>
<dbReference type="Pfam" id="PF03692">
    <property type="entry name" value="CxxCxxCC"/>
    <property type="match status" value="1"/>
</dbReference>
<dbReference type="AlphaFoldDB" id="A0A831XMF8"/>
<name>A0A831XMF8_GEOME</name>
<dbReference type="InterPro" id="IPR005358">
    <property type="entry name" value="Puta_zinc/iron-chelating_dom"/>
</dbReference>
<reference evidence="1" key="1">
    <citation type="journal article" date="2020" name="mSystems">
        <title>Genome- and Community-Level Interaction Insights into Carbon Utilization and Element Cycling Functions of Hydrothermarchaeota in Hydrothermal Sediment.</title>
        <authorList>
            <person name="Zhou Z."/>
            <person name="Liu Y."/>
            <person name="Xu W."/>
            <person name="Pan J."/>
            <person name="Luo Z.H."/>
            <person name="Li M."/>
        </authorList>
    </citation>
    <scope>NUCLEOTIDE SEQUENCE [LARGE SCALE GENOMIC DNA]</scope>
    <source>
        <strain evidence="1">SpSt-349</strain>
    </source>
</reference>
<gene>
    <name evidence="1" type="ORF">ENQ87_10145</name>
</gene>
<organism evidence="1">
    <name type="scientific">Geobacter metallireducens</name>
    <dbReference type="NCBI Taxonomy" id="28232"/>
    <lineage>
        <taxon>Bacteria</taxon>
        <taxon>Pseudomonadati</taxon>
        <taxon>Thermodesulfobacteriota</taxon>
        <taxon>Desulfuromonadia</taxon>
        <taxon>Geobacterales</taxon>
        <taxon>Geobacteraceae</taxon>
        <taxon>Geobacter</taxon>
    </lineage>
</organism>
<proteinExistence type="predicted"/>